<dbReference type="Proteomes" id="UP000010388">
    <property type="component" value="Chromosome"/>
</dbReference>
<dbReference type="Pfam" id="PF00480">
    <property type="entry name" value="ROK"/>
    <property type="match status" value="1"/>
</dbReference>
<name>K9P3T3_CYAGP</name>
<proteinExistence type="inferred from homology"/>
<dbReference type="AlphaFoldDB" id="K9P3T3"/>
<dbReference type="SUPFAM" id="SSF53067">
    <property type="entry name" value="Actin-like ATPase domain"/>
    <property type="match status" value="1"/>
</dbReference>
<organism evidence="2 3">
    <name type="scientific">Cyanobium gracile (strain ATCC 27147 / PCC 6307)</name>
    <dbReference type="NCBI Taxonomy" id="292564"/>
    <lineage>
        <taxon>Bacteria</taxon>
        <taxon>Bacillati</taxon>
        <taxon>Cyanobacteriota</taxon>
        <taxon>Cyanophyceae</taxon>
        <taxon>Synechococcales</taxon>
        <taxon>Prochlorococcaceae</taxon>
        <taxon>Cyanobium</taxon>
    </lineage>
</organism>
<dbReference type="PANTHER" id="PTHR18964:SF149">
    <property type="entry name" value="BIFUNCTIONAL UDP-N-ACETYLGLUCOSAMINE 2-EPIMERASE_N-ACETYLMANNOSAMINE KINASE"/>
    <property type="match status" value="1"/>
</dbReference>
<gene>
    <name evidence="2" type="ordered locus">Cyagr_0133</name>
</gene>
<protein>
    <submittedName>
        <fullName evidence="2">Transcriptional regulator/sugar kinase</fullName>
    </submittedName>
</protein>
<comment type="similarity">
    <text evidence="1">Belongs to the ROK (NagC/XylR) family.</text>
</comment>
<dbReference type="InterPro" id="IPR043129">
    <property type="entry name" value="ATPase_NBD"/>
</dbReference>
<dbReference type="KEGG" id="cgc:Cyagr_0133"/>
<keyword evidence="2" id="KW-0418">Kinase</keyword>
<dbReference type="PATRIC" id="fig|292564.3.peg.128"/>
<dbReference type="Gene3D" id="3.30.420.40">
    <property type="match status" value="2"/>
</dbReference>
<accession>K9P3T3</accession>
<dbReference type="eggNOG" id="COG1940">
    <property type="taxonomic scope" value="Bacteria"/>
</dbReference>
<keyword evidence="2" id="KW-0808">Transferase</keyword>
<dbReference type="STRING" id="292564.Cyagr_0133"/>
<dbReference type="GO" id="GO:0016301">
    <property type="term" value="F:kinase activity"/>
    <property type="evidence" value="ECO:0007669"/>
    <property type="project" value="UniProtKB-KW"/>
</dbReference>
<dbReference type="InterPro" id="IPR000600">
    <property type="entry name" value="ROK"/>
</dbReference>
<dbReference type="OrthoDB" id="9810372at2"/>
<dbReference type="EMBL" id="CP003495">
    <property type="protein sequence ID" value="AFY27346.1"/>
    <property type="molecule type" value="Genomic_DNA"/>
</dbReference>
<sequence length="304" mass="31193">MASSPARPPGEAQLIGIDLGGTAIKLARCDPQGTVLAEAEVPTPRPAVPGAVCMALAEAVEAIDPDRLADRVGIGLPGPCDTAGRVARISINLPGWRDVPLAAWLEARLERRVILGNDANGALLGEAWLGAARGAGDVLLLTLGTGVGGAVLLEGRLFTGHGGAAAEPGLIGVDPDGPPCRSGNRGSLEQFCSIGGLARLSPLDPRELCRRADAGDTEALAVWQAYGRPLGVGLSSLLYVLTPELVLIGGGLSAASHHFLPAVWREVEERVLAVSREGLVIRRCALGNGAGRLGAVRLALDRLG</sequence>
<dbReference type="PANTHER" id="PTHR18964">
    <property type="entry name" value="ROK (REPRESSOR, ORF, KINASE) FAMILY"/>
    <property type="match status" value="1"/>
</dbReference>
<evidence type="ECO:0000313" key="2">
    <source>
        <dbReference type="EMBL" id="AFY27346.1"/>
    </source>
</evidence>
<reference evidence="3" key="1">
    <citation type="journal article" date="2013" name="Proc. Natl. Acad. Sci. U.S.A.">
        <title>Improving the coverage of the cyanobacterial phylum using diversity-driven genome sequencing.</title>
        <authorList>
            <person name="Shih P.M."/>
            <person name="Wu D."/>
            <person name="Latifi A."/>
            <person name="Axen S.D."/>
            <person name="Fewer D.P."/>
            <person name="Talla E."/>
            <person name="Calteau A."/>
            <person name="Cai F."/>
            <person name="Tandeau de Marsac N."/>
            <person name="Rippka R."/>
            <person name="Herdman M."/>
            <person name="Sivonen K."/>
            <person name="Coursin T."/>
            <person name="Laurent T."/>
            <person name="Goodwin L."/>
            <person name="Nolan M."/>
            <person name="Davenport K.W."/>
            <person name="Han C.S."/>
            <person name="Rubin E.M."/>
            <person name="Eisen J.A."/>
            <person name="Woyke T."/>
            <person name="Gugger M."/>
            <person name="Kerfeld C.A."/>
        </authorList>
    </citation>
    <scope>NUCLEOTIDE SEQUENCE [LARGE SCALE GENOMIC DNA]</scope>
    <source>
        <strain evidence="3">ATCC 27147 / PCC 6307</strain>
    </source>
</reference>
<dbReference type="HOGENOM" id="CLU_036604_0_2_3"/>
<evidence type="ECO:0000256" key="1">
    <source>
        <dbReference type="ARBA" id="ARBA00006479"/>
    </source>
</evidence>
<evidence type="ECO:0000313" key="3">
    <source>
        <dbReference type="Proteomes" id="UP000010388"/>
    </source>
</evidence>
<dbReference type="RefSeq" id="WP_015107805.1">
    <property type="nucleotide sequence ID" value="NC_019675.1"/>
</dbReference>